<name>A0A6H1ZQ18_9ZZZZ</name>
<dbReference type="AlphaFoldDB" id="A0A6H1ZQ18"/>
<dbReference type="EMBL" id="MT144144">
    <property type="protein sequence ID" value="QJA49598.1"/>
    <property type="molecule type" value="Genomic_DNA"/>
</dbReference>
<protein>
    <submittedName>
        <fullName evidence="1">Uncharacterized protein</fullName>
    </submittedName>
</protein>
<proteinExistence type="predicted"/>
<reference evidence="1" key="1">
    <citation type="submission" date="2020-03" db="EMBL/GenBank/DDBJ databases">
        <title>The deep terrestrial virosphere.</title>
        <authorList>
            <person name="Holmfeldt K."/>
            <person name="Nilsson E."/>
            <person name="Simone D."/>
            <person name="Lopez-Fernandez M."/>
            <person name="Wu X."/>
            <person name="de Brujin I."/>
            <person name="Lundin D."/>
            <person name="Andersson A."/>
            <person name="Bertilsson S."/>
            <person name="Dopson M."/>
        </authorList>
    </citation>
    <scope>NUCLEOTIDE SEQUENCE</scope>
    <source>
        <strain evidence="1">TM448A01407</strain>
    </source>
</reference>
<sequence length="119" mass="14117">MTKEPMTQDNKKEMTPTIQKQIEDETMREMACWETEVHIKNCPKCSKKYALDEIIMKRHKFFQQYANVPTEKRTQTFFADSSEPMTLWGIYCELEKPIGAEREVTLLKAAEDFLLYLKK</sequence>
<evidence type="ECO:0000313" key="1">
    <source>
        <dbReference type="EMBL" id="QJA49598.1"/>
    </source>
</evidence>
<gene>
    <name evidence="1" type="ORF">TM448A01407_0017</name>
</gene>
<accession>A0A6H1ZQ18</accession>
<organism evidence="1">
    <name type="scientific">viral metagenome</name>
    <dbReference type="NCBI Taxonomy" id="1070528"/>
    <lineage>
        <taxon>unclassified sequences</taxon>
        <taxon>metagenomes</taxon>
        <taxon>organismal metagenomes</taxon>
    </lineage>
</organism>